<accession>A0ABR2ZFE1</accession>
<dbReference type="EMBL" id="JBBXMP010000198">
    <property type="protein sequence ID" value="KAL0059975.1"/>
    <property type="molecule type" value="Genomic_DNA"/>
</dbReference>
<evidence type="ECO:0000259" key="3">
    <source>
        <dbReference type="Pfam" id="PF07110"/>
    </source>
</evidence>
<evidence type="ECO:0000256" key="2">
    <source>
        <dbReference type="SAM" id="SignalP"/>
    </source>
</evidence>
<reference evidence="4 5" key="1">
    <citation type="submission" date="2024-05" db="EMBL/GenBank/DDBJ databases">
        <title>A draft genome resource for the thread blight pathogen Marasmius tenuissimus strain MS-2.</title>
        <authorList>
            <person name="Yulfo-Soto G.E."/>
            <person name="Baruah I.K."/>
            <person name="Amoako-Attah I."/>
            <person name="Bukari Y."/>
            <person name="Meinhardt L.W."/>
            <person name="Bailey B.A."/>
            <person name="Cohen S.P."/>
        </authorList>
    </citation>
    <scope>NUCLEOTIDE SEQUENCE [LARGE SCALE GENOMIC DNA]</scope>
    <source>
        <strain evidence="4 5">MS-2</strain>
    </source>
</reference>
<protein>
    <recommendedName>
        <fullName evidence="3">EthD domain-containing protein</fullName>
    </recommendedName>
</protein>
<feature type="chain" id="PRO_5045048213" description="EthD domain-containing protein" evidence="2">
    <location>
        <begin position="18"/>
        <end position="276"/>
    </location>
</feature>
<comment type="similarity">
    <text evidence="1">Belongs to the tpcK family.</text>
</comment>
<dbReference type="SUPFAM" id="SSF54909">
    <property type="entry name" value="Dimeric alpha+beta barrel"/>
    <property type="match status" value="1"/>
</dbReference>
<dbReference type="InterPro" id="IPR011008">
    <property type="entry name" value="Dimeric_a/b-barrel"/>
</dbReference>
<dbReference type="Proteomes" id="UP001437256">
    <property type="component" value="Unassembled WGS sequence"/>
</dbReference>
<comment type="caution">
    <text evidence="4">The sequence shown here is derived from an EMBL/GenBank/DDBJ whole genome shotgun (WGS) entry which is preliminary data.</text>
</comment>
<gene>
    <name evidence="4" type="ORF">AAF712_013246</name>
</gene>
<keyword evidence="5" id="KW-1185">Reference proteome</keyword>
<evidence type="ECO:0000256" key="1">
    <source>
        <dbReference type="ARBA" id="ARBA00005986"/>
    </source>
</evidence>
<sequence length="276" mass="31688">MRSLFFFLFTIVTLVTAGVIPRADDASGFVPNRSRMLMYFTRNTNMTFQEFSDYWRGPHARLFLNTTMVQKNLLRYEQLHVNQEWKQKLRDQGAKVPEFDGIMVAEATTMDKIFETFNNEEYNEIVIPDSLKFSNFTTALTLPLVSIRKDVQTLVGDFTHKKGMEYSNFVKYWTRIDTPKFLNVVRTTGADKVFSKYELNTLDPVKTTVENPFTSFADQWDAIAMMSGPTIGKVVNSLKNTKIVNFVKKDAPNFADLDKGIDFVPCDVVSFNIPKA</sequence>
<organism evidence="4 5">
    <name type="scientific">Marasmius tenuissimus</name>
    <dbReference type="NCBI Taxonomy" id="585030"/>
    <lineage>
        <taxon>Eukaryota</taxon>
        <taxon>Fungi</taxon>
        <taxon>Dikarya</taxon>
        <taxon>Basidiomycota</taxon>
        <taxon>Agaricomycotina</taxon>
        <taxon>Agaricomycetes</taxon>
        <taxon>Agaricomycetidae</taxon>
        <taxon>Agaricales</taxon>
        <taxon>Marasmiineae</taxon>
        <taxon>Marasmiaceae</taxon>
        <taxon>Marasmius</taxon>
    </lineage>
</organism>
<feature type="signal peptide" evidence="2">
    <location>
        <begin position="1"/>
        <end position="17"/>
    </location>
</feature>
<evidence type="ECO:0000313" key="4">
    <source>
        <dbReference type="EMBL" id="KAL0059975.1"/>
    </source>
</evidence>
<dbReference type="InterPro" id="IPR009799">
    <property type="entry name" value="EthD_dom"/>
</dbReference>
<dbReference type="Gene3D" id="3.30.70.100">
    <property type="match status" value="1"/>
</dbReference>
<evidence type="ECO:0000313" key="5">
    <source>
        <dbReference type="Proteomes" id="UP001437256"/>
    </source>
</evidence>
<feature type="domain" description="EthD" evidence="3">
    <location>
        <begin position="45"/>
        <end position="135"/>
    </location>
</feature>
<proteinExistence type="inferred from homology"/>
<name>A0ABR2ZFE1_9AGAR</name>
<keyword evidence="2" id="KW-0732">Signal</keyword>
<dbReference type="Pfam" id="PF07110">
    <property type="entry name" value="EthD"/>
    <property type="match status" value="1"/>
</dbReference>